<dbReference type="eggNOG" id="ENOG5030TCY">
    <property type="taxonomic scope" value="Bacteria"/>
</dbReference>
<geneLocation type="plasmid" evidence="3">
    <name>Tros</name>
</geneLocation>
<feature type="region of interest" description="Disordered" evidence="1">
    <location>
        <begin position="161"/>
        <end position="181"/>
    </location>
</feature>
<dbReference type="RefSeq" id="WP_012642610.1">
    <property type="nucleotide sequence ID" value="NC_011961.1"/>
</dbReference>
<dbReference type="Proteomes" id="UP000000447">
    <property type="component" value="Plasmid unnamed"/>
</dbReference>
<evidence type="ECO:0000313" key="2">
    <source>
        <dbReference type="EMBL" id="ACM06623.1"/>
    </source>
</evidence>
<evidence type="ECO:0000313" key="3">
    <source>
        <dbReference type="Proteomes" id="UP000000447"/>
    </source>
</evidence>
<name>B9L530_THERP</name>
<feature type="compositionally biased region" description="Basic residues" evidence="1">
    <location>
        <begin position="171"/>
        <end position="181"/>
    </location>
</feature>
<gene>
    <name evidence="2" type="ordered locus">trd_A0894</name>
</gene>
<keyword evidence="3" id="KW-1185">Reference proteome</keyword>
<dbReference type="OrthoDB" id="166398at2"/>
<keyword evidence="2" id="KW-0614">Plasmid</keyword>
<organism evidence="2 3">
    <name type="scientific">Thermomicrobium roseum (strain ATCC 27502 / DSM 5159 / P-2)</name>
    <dbReference type="NCBI Taxonomy" id="309801"/>
    <lineage>
        <taxon>Bacteria</taxon>
        <taxon>Pseudomonadati</taxon>
        <taxon>Thermomicrobiota</taxon>
        <taxon>Thermomicrobia</taxon>
        <taxon>Thermomicrobiales</taxon>
        <taxon>Thermomicrobiaceae</taxon>
        <taxon>Thermomicrobium</taxon>
    </lineage>
</organism>
<proteinExistence type="predicted"/>
<evidence type="ECO:0000256" key="1">
    <source>
        <dbReference type="SAM" id="MobiDB-lite"/>
    </source>
</evidence>
<accession>B9L530</accession>
<dbReference type="EMBL" id="CP001276">
    <property type="protein sequence ID" value="ACM06623.1"/>
    <property type="molecule type" value="Genomic_DNA"/>
</dbReference>
<reference evidence="2 3" key="1">
    <citation type="journal article" date="2009" name="PLoS ONE">
        <title>Complete genome sequence of the aerobic CO-oxidizing thermophile Thermomicrobium roseum.</title>
        <authorList>
            <person name="Wu D."/>
            <person name="Raymond J."/>
            <person name="Wu M."/>
            <person name="Chatterji S."/>
            <person name="Ren Q."/>
            <person name="Graham J.E."/>
            <person name="Bryant D.A."/>
            <person name="Robb F."/>
            <person name="Colman A."/>
            <person name="Tallon L.J."/>
            <person name="Badger J.H."/>
            <person name="Madupu R."/>
            <person name="Ward N.L."/>
            <person name="Eisen J.A."/>
        </authorList>
    </citation>
    <scope>NUCLEOTIDE SEQUENCE [LARGE SCALE GENOMIC DNA]</scope>
    <source>
        <strain evidence="3">ATCC 27502 / DSM 5159 / P-2</strain>
        <plasmid evidence="2">unnamed</plasmid>
    </source>
</reference>
<dbReference type="KEGG" id="tro:trd_A0894"/>
<dbReference type="HOGENOM" id="CLU_1293649_0_0_0"/>
<sequence>MTTDGSGTIDRAFLQAVRKAAGFRASPRQIIPVVRALTARQRPVTPEVVARLLGEIEQGERSARQRRNAELWRELGTYLALEGKPAHPEAQRALLGRIRRILGERHSDRVLLEVAVALGAAGYPIEARTVADAVRWLESKLGPTLTAETIEPYLAQAVAAVSTAPPTAGQSRRRSSRRRAP</sequence>
<protein>
    <submittedName>
        <fullName evidence="2">Uncharacterized protein</fullName>
    </submittedName>
</protein>
<dbReference type="AlphaFoldDB" id="B9L530"/>